<dbReference type="EMBL" id="CP026246">
    <property type="protein sequence ID" value="AWP00045.1"/>
    <property type="molecule type" value="Genomic_DNA"/>
</dbReference>
<accession>A0A2U9B7X6</accession>
<name>A0A2U9B7X6_SCOMX</name>
<dbReference type="Proteomes" id="UP000246464">
    <property type="component" value="Chromosome 4"/>
</dbReference>
<proteinExistence type="predicted"/>
<organism evidence="1 2">
    <name type="scientific">Scophthalmus maximus</name>
    <name type="common">Turbot</name>
    <name type="synonym">Psetta maxima</name>
    <dbReference type="NCBI Taxonomy" id="52904"/>
    <lineage>
        <taxon>Eukaryota</taxon>
        <taxon>Metazoa</taxon>
        <taxon>Chordata</taxon>
        <taxon>Craniata</taxon>
        <taxon>Vertebrata</taxon>
        <taxon>Euteleostomi</taxon>
        <taxon>Actinopterygii</taxon>
        <taxon>Neopterygii</taxon>
        <taxon>Teleostei</taxon>
        <taxon>Neoteleostei</taxon>
        <taxon>Acanthomorphata</taxon>
        <taxon>Carangaria</taxon>
        <taxon>Pleuronectiformes</taxon>
        <taxon>Pleuronectoidei</taxon>
        <taxon>Scophthalmidae</taxon>
        <taxon>Scophthalmus</taxon>
    </lineage>
</organism>
<keyword evidence="2" id="KW-1185">Reference proteome</keyword>
<reference evidence="1 2" key="1">
    <citation type="submission" date="2017-12" db="EMBL/GenBank/DDBJ databases">
        <title>Integrating genomic resources of turbot (Scophthalmus maximus) in depth evaluation of genetic and physical mapping variation across individuals.</title>
        <authorList>
            <person name="Martinez P."/>
        </authorList>
    </citation>
    <scope>NUCLEOTIDE SEQUENCE [LARGE SCALE GENOMIC DNA]</scope>
</reference>
<protein>
    <submittedName>
        <fullName evidence="1">Uncharacterized protein</fullName>
    </submittedName>
</protein>
<dbReference type="AlphaFoldDB" id="A0A2U9B7X6"/>
<evidence type="ECO:0000313" key="2">
    <source>
        <dbReference type="Proteomes" id="UP000246464"/>
    </source>
</evidence>
<gene>
    <name evidence="1" type="ORF">SMAX5B_004208</name>
</gene>
<sequence>MDADVKTGGETQVSNLCGMIIETIDTPEANSAAQTCCKLHVQLDECQPFMISDDGINRKKRRMEAE</sequence>
<evidence type="ECO:0000313" key="1">
    <source>
        <dbReference type="EMBL" id="AWP00045.1"/>
    </source>
</evidence>